<evidence type="ECO:0000313" key="2">
    <source>
        <dbReference type="Proteomes" id="UP001150581"/>
    </source>
</evidence>
<keyword evidence="2" id="KW-1185">Reference proteome</keyword>
<organism evidence="1 2">
    <name type="scientific">Kickxella alabastrina</name>
    <dbReference type="NCBI Taxonomy" id="61397"/>
    <lineage>
        <taxon>Eukaryota</taxon>
        <taxon>Fungi</taxon>
        <taxon>Fungi incertae sedis</taxon>
        <taxon>Zoopagomycota</taxon>
        <taxon>Kickxellomycotina</taxon>
        <taxon>Kickxellomycetes</taxon>
        <taxon>Kickxellales</taxon>
        <taxon>Kickxellaceae</taxon>
        <taxon>Kickxella</taxon>
    </lineage>
</organism>
<dbReference type="EMBL" id="JANBPG010003389">
    <property type="protein sequence ID" value="KAJ1881411.1"/>
    <property type="molecule type" value="Genomic_DNA"/>
</dbReference>
<name>A0ACC1I1I7_9FUNG</name>
<evidence type="ECO:0000313" key="1">
    <source>
        <dbReference type="EMBL" id="KAJ1881411.1"/>
    </source>
</evidence>
<protein>
    <submittedName>
        <fullName evidence="1">Uncharacterized protein</fullName>
    </submittedName>
</protein>
<accession>A0ACC1I1I7</accession>
<sequence length="576" mass="61863">MPAAEAQLLATRLPAAVFRLAAQAARAAHSISGGQAQPPAHPPAHPWFATLRSLLACRLFSLRMQDAALRDSLALLIGSLWTLAQPSLSRWSASFDDYFALDELEALAGTYGATGTAADTVLLRVIREYEAVTRQSVQRVALVFGPTAAQAYLRERLGRAQYLIERDENVLGEVADDTVAAALASVDPARMLRSMVEFPVHSLFEPRGDAAMLELIAAADGPVVVGDRAAENYDAQFIVPWLWALVSGPHAIDLRRLIESNSIGMAIVALSSASLPMRKLAFFVMDCFYAKIAASDNTLHSGQRQCVLLLDALRNAVTDRSDDSFPLLPLSTTLFVATSLPIMLHPEHAMFSDINRLLLKRPFLDLGEVPLLRSTLRSSAAGARRQRVHLIRVAAQSARDADASAKWLRRSDLVNVVLALAANPLGDVLTGRSALTLLFHLTGLGNPKSLVRHVSKGGVSLVAWIRAQVGLELNSLSGMAAQIHMEKISIGGGSGAGTGGGQESDGSLVVGVRASLVNLTALVRIVLRAVANYPLTQLREGLVFNKFWVIQGQEQAAAVGQSAVLEMCREILHVLV</sequence>
<reference evidence="1" key="1">
    <citation type="submission" date="2022-07" db="EMBL/GenBank/DDBJ databases">
        <title>Phylogenomic reconstructions and comparative analyses of Kickxellomycotina fungi.</title>
        <authorList>
            <person name="Reynolds N.K."/>
            <person name="Stajich J.E."/>
            <person name="Barry K."/>
            <person name="Grigoriev I.V."/>
            <person name="Crous P."/>
            <person name="Smith M.E."/>
        </authorList>
    </citation>
    <scope>NUCLEOTIDE SEQUENCE</scope>
    <source>
        <strain evidence="1">Benny 63K</strain>
    </source>
</reference>
<proteinExistence type="predicted"/>
<dbReference type="Proteomes" id="UP001150581">
    <property type="component" value="Unassembled WGS sequence"/>
</dbReference>
<comment type="caution">
    <text evidence="1">The sequence shown here is derived from an EMBL/GenBank/DDBJ whole genome shotgun (WGS) entry which is preliminary data.</text>
</comment>
<gene>
    <name evidence="1" type="ORF">LPJ66_011326</name>
</gene>
<feature type="non-terminal residue" evidence="1">
    <location>
        <position position="576"/>
    </location>
</feature>